<organism evidence="20 21">
    <name type="scientific">Vitis vinifera</name>
    <name type="common">Grape</name>
    <dbReference type="NCBI Taxonomy" id="29760"/>
    <lineage>
        <taxon>Eukaryota</taxon>
        <taxon>Viridiplantae</taxon>
        <taxon>Streptophyta</taxon>
        <taxon>Embryophyta</taxon>
        <taxon>Tracheophyta</taxon>
        <taxon>Spermatophyta</taxon>
        <taxon>Magnoliopsida</taxon>
        <taxon>eudicotyledons</taxon>
        <taxon>Gunneridae</taxon>
        <taxon>Pentapetalae</taxon>
        <taxon>rosids</taxon>
        <taxon>Vitales</taxon>
        <taxon>Vitaceae</taxon>
        <taxon>Viteae</taxon>
        <taxon>Vitis</taxon>
    </lineage>
</organism>
<dbReference type="AlphaFoldDB" id="A0A438FX00"/>
<evidence type="ECO:0000256" key="9">
    <source>
        <dbReference type="ARBA" id="ARBA00022741"/>
    </source>
</evidence>
<keyword evidence="10 20" id="KW-0418">Kinase</keyword>
<evidence type="ECO:0000256" key="4">
    <source>
        <dbReference type="ARBA" id="ARBA00022614"/>
    </source>
</evidence>
<dbReference type="Pfam" id="PF23598">
    <property type="entry name" value="LRR_14"/>
    <property type="match status" value="1"/>
</dbReference>
<keyword evidence="4" id="KW-0433">Leucine-rich repeat</keyword>
<dbReference type="Gene3D" id="1.10.510.10">
    <property type="entry name" value="Transferase(Phosphotransferase) domain 1"/>
    <property type="match status" value="1"/>
</dbReference>
<evidence type="ECO:0000256" key="2">
    <source>
        <dbReference type="ARBA" id="ARBA00012513"/>
    </source>
</evidence>
<keyword evidence="8" id="KW-0677">Repeat</keyword>
<accession>A0A438FX00</accession>
<dbReference type="GO" id="GO:0016020">
    <property type="term" value="C:membrane"/>
    <property type="evidence" value="ECO:0007669"/>
    <property type="project" value="UniProtKB-SubCell"/>
</dbReference>
<evidence type="ECO:0000256" key="10">
    <source>
        <dbReference type="ARBA" id="ARBA00022777"/>
    </source>
</evidence>
<evidence type="ECO:0000313" key="20">
    <source>
        <dbReference type="EMBL" id="RVW64481.1"/>
    </source>
</evidence>
<keyword evidence="13" id="KW-0472">Membrane</keyword>
<dbReference type="Gene3D" id="3.80.10.10">
    <property type="entry name" value="Ribonuclease Inhibitor"/>
    <property type="match status" value="3"/>
</dbReference>
<keyword evidence="5" id="KW-0808">Transferase</keyword>
<dbReference type="SMART" id="SM00369">
    <property type="entry name" value="LRR_TYP"/>
    <property type="match status" value="5"/>
</dbReference>
<dbReference type="Pfam" id="PF07714">
    <property type="entry name" value="PK_Tyr_Ser-Thr"/>
    <property type="match status" value="1"/>
</dbReference>
<dbReference type="InterPro" id="IPR003591">
    <property type="entry name" value="Leu-rich_rpt_typical-subtyp"/>
</dbReference>
<evidence type="ECO:0000256" key="1">
    <source>
        <dbReference type="ARBA" id="ARBA00004479"/>
    </source>
</evidence>
<dbReference type="Proteomes" id="UP000288805">
    <property type="component" value="Unassembled WGS sequence"/>
</dbReference>
<dbReference type="EMBL" id="QGNW01000719">
    <property type="protein sequence ID" value="RVW64481.1"/>
    <property type="molecule type" value="Genomic_DNA"/>
</dbReference>
<evidence type="ECO:0000256" key="16">
    <source>
        <dbReference type="ARBA" id="ARBA00047899"/>
    </source>
</evidence>
<keyword evidence="14 20" id="KW-0675">Receptor</keyword>
<evidence type="ECO:0000259" key="19">
    <source>
        <dbReference type="Pfam" id="PF23598"/>
    </source>
</evidence>
<evidence type="ECO:0000256" key="5">
    <source>
        <dbReference type="ARBA" id="ARBA00022679"/>
    </source>
</evidence>
<dbReference type="FunFam" id="3.80.10.10:FF:000095">
    <property type="entry name" value="LRR receptor-like serine/threonine-protein kinase GSO1"/>
    <property type="match status" value="1"/>
</dbReference>
<dbReference type="Pfam" id="PF13855">
    <property type="entry name" value="LRR_8"/>
    <property type="match status" value="1"/>
</dbReference>
<evidence type="ECO:0000256" key="13">
    <source>
        <dbReference type="ARBA" id="ARBA00023136"/>
    </source>
</evidence>
<comment type="subcellular location">
    <subcellularLocation>
        <location evidence="1">Membrane</location>
        <topology evidence="1">Single-pass type I membrane protein</topology>
    </subcellularLocation>
</comment>
<proteinExistence type="predicted"/>
<feature type="domain" description="Serine-threonine/tyrosine-protein kinase catalytic" evidence="18">
    <location>
        <begin position="617"/>
        <end position="787"/>
    </location>
</feature>
<evidence type="ECO:0000256" key="12">
    <source>
        <dbReference type="ARBA" id="ARBA00022989"/>
    </source>
</evidence>
<evidence type="ECO:0000256" key="14">
    <source>
        <dbReference type="ARBA" id="ARBA00023170"/>
    </source>
</evidence>
<feature type="domain" description="Disease resistance R13L4/SHOC-2-like LRR" evidence="19">
    <location>
        <begin position="101"/>
        <end position="271"/>
    </location>
</feature>
<dbReference type="InterPro" id="IPR051716">
    <property type="entry name" value="Plant_RL_S/T_kinase"/>
</dbReference>
<dbReference type="SUPFAM" id="SSF52058">
    <property type="entry name" value="L domain-like"/>
    <property type="match status" value="1"/>
</dbReference>
<dbReference type="InterPro" id="IPR011009">
    <property type="entry name" value="Kinase-like_dom_sf"/>
</dbReference>
<name>A0A438FX00_VITVI</name>
<comment type="catalytic activity">
    <reaction evidence="17">
        <text>L-seryl-[protein] + ATP = O-phospho-L-seryl-[protein] + ADP + H(+)</text>
        <dbReference type="Rhea" id="RHEA:17989"/>
        <dbReference type="Rhea" id="RHEA-COMP:9863"/>
        <dbReference type="Rhea" id="RHEA-COMP:11604"/>
        <dbReference type="ChEBI" id="CHEBI:15378"/>
        <dbReference type="ChEBI" id="CHEBI:29999"/>
        <dbReference type="ChEBI" id="CHEBI:30616"/>
        <dbReference type="ChEBI" id="CHEBI:83421"/>
        <dbReference type="ChEBI" id="CHEBI:456216"/>
        <dbReference type="EC" id="2.7.11.1"/>
    </reaction>
</comment>
<keyword evidence="12" id="KW-1133">Transmembrane helix</keyword>
<dbReference type="InterPro" id="IPR055414">
    <property type="entry name" value="LRR_R13L4/SHOC2-like"/>
</dbReference>
<dbReference type="PANTHER" id="PTHR48053">
    <property type="entry name" value="LEUCINE RICH REPEAT FAMILY PROTEIN, EXPRESSED"/>
    <property type="match status" value="1"/>
</dbReference>
<comment type="caution">
    <text evidence="20">The sequence shown here is derived from an EMBL/GenBank/DDBJ whole genome shotgun (WGS) entry which is preliminary data.</text>
</comment>
<dbReference type="EC" id="2.7.11.1" evidence="2"/>
<evidence type="ECO:0000313" key="21">
    <source>
        <dbReference type="Proteomes" id="UP000288805"/>
    </source>
</evidence>
<evidence type="ECO:0000256" key="8">
    <source>
        <dbReference type="ARBA" id="ARBA00022737"/>
    </source>
</evidence>
<keyword evidence="11" id="KW-0067">ATP-binding</keyword>
<keyword evidence="7" id="KW-0732">Signal</keyword>
<dbReference type="Pfam" id="PF00560">
    <property type="entry name" value="LRR_1"/>
    <property type="match status" value="1"/>
</dbReference>
<dbReference type="GO" id="GO:0004674">
    <property type="term" value="F:protein serine/threonine kinase activity"/>
    <property type="evidence" value="ECO:0007669"/>
    <property type="project" value="UniProtKB-KW"/>
</dbReference>
<protein>
    <recommendedName>
        <fullName evidence="2">non-specific serine/threonine protein kinase</fullName>
        <ecNumber evidence="2">2.7.11.1</ecNumber>
    </recommendedName>
</protein>
<gene>
    <name evidence="20" type="primary">XA21_25</name>
    <name evidence="20" type="ORF">CK203_040332</name>
</gene>
<dbReference type="InterPro" id="IPR001611">
    <property type="entry name" value="Leu-rich_rpt"/>
</dbReference>
<reference evidence="20 21" key="1">
    <citation type="journal article" date="2018" name="PLoS Genet.">
        <title>Population sequencing reveals clonal diversity and ancestral inbreeding in the grapevine cultivar Chardonnay.</title>
        <authorList>
            <person name="Roach M.J."/>
            <person name="Johnson D.L."/>
            <person name="Bohlmann J."/>
            <person name="van Vuuren H.J."/>
            <person name="Jones S.J."/>
            <person name="Pretorius I.S."/>
            <person name="Schmidt S.A."/>
            <person name="Borneman A.R."/>
        </authorList>
    </citation>
    <scope>NUCLEOTIDE SEQUENCE [LARGE SCALE GENOMIC DNA]</scope>
    <source>
        <strain evidence="21">cv. Chardonnay</strain>
        <tissue evidence="20">Leaf</tissue>
    </source>
</reference>
<keyword evidence="9" id="KW-0547">Nucleotide-binding</keyword>
<comment type="catalytic activity">
    <reaction evidence="16">
        <text>L-threonyl-[protein] + ATP = O-phospho-L-threonyl-[protein] + ADP + H(+)</text>
        <dbReference type="Rhea" id="RHEA:46608"/>
        <dbReference type="Rhea" id="RHEA-COMP:11060"/>
        <dbReference type="Rhea" id="RHEA-COMP:11605"/>
        <dbReference type="ChEBI" id="CHEBI:15378"/>
        <dbReference type="ChEBI" id="CHEBI:30013"/>
        <dbReference type="ChEBI" id="CHEBI:30616"/>
        <dbReference type="ChEBI" id="CHEBI:61977"/>
        <dbReference type="ChEBI" id="CHEBI:456216"/>
        <dbReference type="EC" id="2.7.11.1"/>
    </reaction>
</comment>
<dbReference type="InterPro" id="IPR032675">
    <property type="entry name" value="LRR_dom_sf"/>
</dbReference>
<evidence type="ECO:0000256" key="6">
    <source>
        <dbReference type="ARBA" id="ARBA00022692"/>
    </source>
</evidence>
<evidence type="ECO:0000256" key="17">
    <source>
        <dbReference type="ARBA" id="ARBA00048679"/>
    </source>
</evidence>
<evidence type="ECO:0000256" key="3">
    <source>
        <dbReference type="ARBA" id="ARBA00022527"/>
    </source>
</evidence>
<keyword evidence="6" id="KW-0812">Transmembrane</keyword>
<evidence type="ECO:0000259" key="18">
    <source>
        <dbReference type="Pfam" id="PF07714"/>
    </source>
</evidence>
<dbReference type="GO" id="GO:0005524">
    <property type="term" value="F:ATP binding"/>
    <property type="evidence" value="ECO:0007669"/>
    <property type="project" value="UniProtKB-KW"/>
</dbReference>
<sequence length="796" mass="86914">MLLIPVNPPRYLLNVKKGIVKLPALWFPKKGPVQFGDGLEFKSSSQIQVIAGMHLNSFLCSSPIEREALILNRQEAVRGYIQSPTSEGHSLEVGGQSLAGSLPPIGNLTFLRELVLSNNNLQGSIPTGIGLLRRMRHLNLSTNSLQGEIPIELTNCSNLKTVDLTRNNLTGQIPLHVGHMLKLLLLWLGVNDLTGVVPFTLGNLSSLQHLSVAYNHLEGNIPHELGRLKSLKYLYLDVNNLSGNQFTGVIPDTLSNISGLEHLDLGNNYLTGQVPDGLGVLKDLYWLNLEFNNLGRGMPSDLNFLYSLPNISSFRLINLQANNFGGVLPISIVNRSTQLEKLIIGDNKISGSIPKEIGNLISLTVFSAMRNNLTGVIPTSIGKLQNLRGKSRGTWQLFGIRVPRRGKKLLPGNHPLSFSSLRGIQTLDLSCNNLSGTIPKELQHLSALLSLNLSYNHLEGEVPSGGVFKNVSEISITGNKKLCGGIPQLQLPACSDVESAKHGKGKHLSTKIVIAISITGVSCLAFIVASVLPLWEKKGSNEVFFHFFKIWVLEGFLQRPPQGNYEGTEPSTRGAAKSFMAECKVLRNIQHRNLLRIITSCSSVDKKDTNCSWGSKAKQCLLDDDMVVHVGDFGLAKLIPEATEIQVVINQFSPADGIHQLCGSSKKINICMGEYGIGGSMWPQGDMYSYGILLLEMLTGKRPTEHMFLDGLSLHSFSKMALPERVMEIADSNLVGESGEAINNIANRGDMEGRVQHCLASIARIGVACSEESPGDRMDIKDVVMELNIIKEVFLG</sequence>
<evidence type="ECO:0000256" key="7">
    <source>
        <dbReference type="ARBA" id="ARBA00022729"/>
    </source>
</evidence>
<keyword evidence="15" id="KW-0325">Glycoprotein</keyword>
<dbReference type="PANTHER" id="PTHR48053:SF37">
    <property type="entry name" value="LEUCINE-RICH REPEAT PROTEIN KINASE FAMILY PROTEIN"/>
    <property type="match status" value="1"/>
</dbReference>
<dbReference type="InterPro" id="IPR001245">
    <property type="entry name" value="Ser-Thr/Tyr_kinase_cat_dom"/>
</dbReference>
<dbReference type="SUPFAM" id="SSF56112">
    <property type="entry name" value="Protein kinase-like (PK-like)"/>
    <property type="match status" value="1"/>
</dbReference>
<keyword evidence="3" id="KW-0723">Serine/threonine-protein kinase</keyword>
<evidence type="ECO:0000256" key="11">
    <source>
        <dbReference type="ARBA" id="ARBA00022840"/>
    </source>
</evidence>
<evidence type="ECO:0000256" key="15">
    <source>
        <dbReference type="ARBA" id="ARBA00023180"/>
    </source>
</evidence>